<dbReference type="GO" id="GO:0006206">
    <property type="term" value="P:pyrimidine nucleobase metabolic process"/>
    <property type="evidence" value="ECO:0007669"/>
    <property type="project" value="InterPro"/>
</dbReference>
<dbReference type="GO" id="GO:0019634">
    <property type="term" value="P:organic phosphonate metabolic process"/>
    <property type="evidence" value="ECO:0007669"/>
    <property type="project" value="UniProtKB-UniRule"/>
</dbReference>
<dbReference type="InterPro" id="IPR012699">
    <property type="entry name" value="PhnN"/>
</dbReference>
<accession>A0A934MHK2</accession>
<evidence type="ECO:0000256" key="11">
    <source>
        <dbReference type="HAMAP-Rule" id="MF_00836"/>
    </source>
</evidence>
<dbReference type="NCBIfam" id="NF003338">
    <property type="entry name" value="PRK04350.1"/>
    <property type="match status" value="1"/>
</dbReference>
<dbReference type="Pfam" id="PF07831">
    <property type="entry name" value="PYNP_C"/>
    <property type="match status" value="1"/>
</dbReference>
<dbReference type="PROSITE" id="PS00647">
    <property type="entry name" value="THYMID_PHOSPHORYLASE"/>
    <property type="match status" value="1"/>
</dbReference>
<reference evidence="14" key="1">
    <citation type="submission" date="2020-12" db="EMBL/GenBank/DDBJ databases">
        <title>Bacterial taxonomy.</title>
        <authorList>
            <person name="Pan X."/>
        </authorList>
    </citation>
    <scope>NUCLEOTIDE SEQUENCE</scope>
    <source>
        <strain evidence="14">B2012</strain>
    </source>
</reference>
<keyword evidence="7 11" id="KW-0808">Transferase</keyword>
<dbReference type="EMBL" id="JAEKJA010000012">
    <property type="protein sequence ID" value="MBJ3777025.1"/>
    <property type="molecule type" value="Genomic_DNA"/>
</dbReference>
<dbReference type="GO" id="GO:0005829">
    <property type="term" value="C:cytosol"/>
    <property type="evidence" value="ECO:0007669"/>
    <property type="project" value="TreeGrafter"/>
</dbReference>
<dbReference type="Gene3D" id="1.20.970.10">
    <property type="entry name" value="Transferase, Pyrimidine Nucleoside Phosphorylase, Chain C"/>
    <property type="match status" value="1"/>
</dbReference>
<dbReference type="EC" id="2.7.4.23" evidence="11"/>
<dbReference type="InterPro" id="IPR027417">
    <property type="entry name" value="P-loop_NTPase"/>
</dbReference>
<evidence type="ECO:0000256" key="9">
    <source>
        <dbReference type="ARBA" id="ARBA00022840"/>
    </source>
</evidence>
<comment type="caution">
    <text evidence="11">Lacks conserved residue(s) required for the propagation of feature annotation.</text>
</comment>
<evidence type="ECO:0000256" key="4">
    <source>
        <dbReference type="ARBA" id="ARBA00005935"/>
    </source>
</evidence>
<feature type="domain" description="Guanylate kinase/L-type calcium channel beta subunit" evidence="12">
    <location>
        <begin position="3"/>
        <end position="182"/>
    </location>
</feature>
<dbReference type="PANTHER" id="PTHR10515">
    <property type="entry name" value="THYMIDINE PHOSPHORYLASE"/>
    <property type="match status" value="1"/>
</dbReference>
<dbReference type="SUPFAM" id="SSF52540">
    <property type="entry name" value="P-loop containing nucleoside triphosphate hydrolases"/>
    <property type="match status" value="1"/>
</dbReference>
<evidence type="ECO:0000256" key="2">
    <source>
        <dbReference type="ARBA" id="ARBA00002554"/>
    </source>
</evidence>
<dbReference type="InterPro" id="IPR036566">
    <property type="entry name" value="PYNP-like_C_sf"/>
</dbReference>
<dbReference type="Gene3D" id="3.40.50.300">
    <property type="entry name" value="P-loop containing nucleotide triphosphate hydrolases"/>
    <property type="match status" value="1"/>
</dbReference>
<dbReference type="GO" id="GO:0033863">
    <property type="term" value="F:ribose 1,5-bisphosphate phosphokinase activity"/>
    <property type="evidence" value="ECO:0007669"/>
    <property type="project" value="UniProtKB-UniRule"/>
</dbReference>
<evidence type="ECO:0000256" key="6">
    <source>
        <dbReference type="ARBA" id="ARBA00022676"/>
    </source>
</evidence>
<dbReference type="GO" id="GO:0004645">
    <property type="term" value="F:1,4-alpha-oligoglucan phosphorylase activity"/>
    <property type="evidence" value="ECO:0007669"/>
    <property type="project" value="InterPro"/>
</dbReference>
<dbReference type="InterPro" id="IPR017459">
    <property type="entry name" value="Glycosyl_Trfase_fam3_N_dom"/>
</dbReference>
<gene>
    <name evidence="11 14" type="primary">phnN</name>
    <name evidence="14" type="ORF">JCR33_15060</name>
</gene>
<dbReference type="PANTHER" id="PTHR10515:SF0">
    <property type="entry name" value="THYMIDINE PHOSPHORYLASE"/>
    <property type="match status" value="1"/>
</dbReference>
<dbReference type="Proteomes" id="UP000609531">
    <property type="component" value="Unassembled WGS sequence"/>
</dbReference>
<comment type="catalytic activity">
    <reaction evidence="1 11">
        <text>alpha-D-ribose 1,5-bisphosphate + ATP = 5-phospho-alpha-D-ribose 1-diphosphate + ADP</text>
        <dbReference type="Rhea" id="RHEA:20109"/>
        <dbReference type="ChEBI" id="CHEBI:30616"/>
        <dbReference type="ChEBI" id="CHEBI:58017"/>
        <dbReference type="ChEBI" id="CHEBI:68688"/>
        <dbReference type="ChEBI" id="CHEBI:456216"/>
        <dbReference type="EC" id="2.7.4.23"/>
    </reaction>
</comment>
<dbReference type="NCBIfam" id="TIGR02645">
    <property type="entry name" value="ARCH_P_rylase"/>
    <property type="match status" value="1"/>
</dbReference>
<dbReference type="AlphaFoldDB" id="A0A934MHK2"/>
<keyword evidence="8 11" id="KW-0547">Nucleotide-binding</keyword>
<evidence type="ECO:0000259" key="13">
    <source>
        <dbReference type="SMART" id="SM00941"/>
    </source>
</evidence>
<dbReference type="InterPro" id="IPR017872">
    <property type="entry name" value="Pyrmidine_PPase_CS"/>
</dbReference>
<evidence type="ECO:0000259" key="12">
    <source>
        <dbReference type="SMART" id="SM00072"/>
    </source>
</evidence>
<dbReference type="SUPFAM" id="SSF54680">
    <property type="entry name" value="Pyrimidine nucleoside phosphorylase C-terminal domain"/>
    <property type="match status" value="1"/>
</dbReference>
<comment type="catalytic activity">
    <reaction evidence="10">
        <text>thymidine + phosphate = 2-deoxy-alpha-D-ribose 1-phosphate + thymine</text>
        <dbReference type="Rhea" id="RHEA:16037"/>
        <dbReference type="ChEBI" id="CHEBI:17748"/>
        <dbReference type="ChEBI" id="CHEBI:17821"/>
        <dbReference type="ChEBI" id="CHEBI:43474"/>
        <dbReference type="ChEBI" id="CHEBI:57259"/>
        <dbReference type="EC" id="2.4.2.4"/>
    </reaction>
</comment>
<evidence type="ECO:0000313" key="14">
    <source>
        <dbReference type="EMBL" id="MBJ3777025.1"/>
    </source>
</evidence>
<dbReference type="InterPro" id="IPR013466">
    <property type="entry name" value="Thymidine/AMP_Pase"/>
</dbReference>
<dbReference type="GO" id="GO:0009032">
    <property type="term" value="F:thymidine phosphorylase activity"/>
    <property type="evidence" value="ECO:0007669"/>
    <property type="project" value="UniProtKB-EC"/>
</dbReference>
<dbReference type="SUPFAM" id="SSF52418">
    <property type="entry name" value="Nucleoside phosphorylase/phosphoribosyltransferase catalytic domain"/>
    <property type="match status" value="1"/>
</dbReference>
<dbReference type="GO" id="GO:0006213">
    <property type="term" value="P:pyrimidine nucleoside metabolic process"/>
    <property type="evidence" value="ECO:0007669"/>
    <property type="project" value="InterPro"/>
</dbReference>
<proteinExistence type="inferred from homology"/>
<dbReference type="Gene3D" id="3.40.1030.10">
    <property type="entry name" value="Nucleoside phosphorylase/phosphoribosyltransferase catalytic domain"/>
    <property type="match status" value="1"/>
</dbReference>
<dbReference type="InterPro" id="IPR000312">
    <property type="entry name" value="Glycosyl_Trfase_fam3"/>
</dbReference>
<comment type="similarity">
    <text evidence="4">In the N-terminal section; belongs to the ribose 1,5-bisphosphokinase family.</text>
</comment>
<dbReference type="RefSeq" id="WP_198882927.1">
    <property type="nucleotide sequence ID" value="NZ_JAEKJA010000012.1"/>
</dbReference>
<comment type="similarity">
    <text evidence="5">In the C-terminal section; belongs to the thymidine/pyrimidine-nucleoside phosphorylase family. Type 2 subfamily.</text>
</comment>
<dbReference type="Pfam" id="PF00591">
    <property type="entry name" value="Glycos_transf_3"/>
    <property type="match status" value="1"/>
</dbReference>
<dbReference type="InterPro" id="IPR035902">
    <property type="entry name" value="Nuc_phospho_transferase"/>
</dbReference>
<evidence type="ECO:0000256" key="7">
    <source>
        <dbReference type="ARBA" id="ARBA00022679"/>
    </source>
</evidence>
<protein>
    <recommendedName>
        <fullName evidence="11">Ribose 1,5-bisphosphate phosphokinase PhnN</fullName>
        <ecNumber evidence="11">2.7.4.23</ecNumber>
    </recommendedName>
    <alternativeName>
        <fullName evidence="11">Ribose 1,5-bisphosphokinase</fullName>
    </alternativeName>
</protein>
<evidence type="ECO:0000256" key="1">
    <source>
        <dbReference type="ARBA" id="ARBA00000373"/>
    </source>
</evidence>
<evidence type="ECO:0000256" key="5">
    <source>
        <dbReference type="ARBA" id="ARBA00008689"/>
    </source>
</evidence>
<dbReference type="InterPro" id="IPR000053">
    <property type="entry name" value="Thymidine/pyrmidine_PPase"/>
</dbReference>
<evidence type="ECO:0000313" key="15">
    <source>
        <dbReference type="Proteomes" id="UP000609531"/>
    </source>
</evidence>
<keyword evidence="15" id="KW-1185">Reference proteome</keyword>
<name>A0A934MHK2_9HYPH</name>
<dbReference type="Pfam" id="PF02885">
    <property type="entry name" value="Glycos_trans_3N"/>
    <property type="match status" value="1"/>
</dbReference>
<dbReference type="InterPro" id="IPR036320">
    <property type="entry name" value="Glycosyl_Trfase_fam3_N_dom_sf"/>
</dbReference>
<comment type="caution">
    <text evidence="14">The sequence shown here is derived from an EMBL/GenBank/DDBJ whole genome shotgun (WGS) entry which is preliminary data.</text>
</comment>
<dbReference type="GO" id="GO:0006015">
    <property type="term" value="P:5-phosphoribose 1-diphosphate biosynthetic process"/>
    <property type="evidence" value="ECO:0007669"/>
    <property type="project" value="UniProtKB-UniRule"/>
</dbReference>
<feature type="domain" description="Pyrimidine nucleoside phosphorylase C-terminal" evidence="13">
    <location>
        <begin position="608"/>
        <end position="675"/>
    </location>
</feature>
<dbReference type="NCBIfam" id="TIGR02322">
    <property type="entry name" value="phosphon_PhnN"/>
    <property type="match status" value="1"/>
</dbReference>
<dbReference type="SMART" id="SM00941">
    <property type="entry name" value="PYNP_C"/>
    <property type="match status" value="1"/>
</dbReference>
<comment type="similarity">
    <text evidence="11">Belongs to the ribose 1,5-bisphosphokinase family.</text>
</comment>
<evidence type="ECO:0000256" key="10">
    <source>
        <dbReference type="ARBA" id="ARBA00048550"/>
    </source>
</evidence>
<dbReference type="GO" id="GO:0005524">
    <property type="term" value="F:ATP binding"/>
    <property type="evidence" value="ECO:0007669"/>
    <property type="project" value="UniProtKB-KW"/>
</dbReference>
<comment type="pathway">
    <text evidence="3 11">Metabolic intermediate biosynthesis; 5-phospho-alpha-D-ribose 1-diphosphate biosynthesis; 5-phospho-alpha-D-ribose 1-diphosphate from D-ribose 5-phosphate (route II): step 3/3.</text>
</comment>
<dbReference type="SMART" id="SM00072">
    <property type="entry name" value="GuKc"/>
    <property type="match status" value="1"/>
</dbReference>
<sequence length="691" mass="72673">MQPGTLFIIVGASGVGKDTLLSAAVEALEPSGRYVQARRVITRPAGGAEAHEPVTDEEFERRLASGELLAHWRAHGLSYGWPVSILDELKAGRNVLANGSRGAIPDLSGVVDRCVIVEITAPREIIAERLAARGRESAEEIEARLNRHVPPLPATMTVAEVMNDGTVEDAVNHLIATLERYATRLSLKRMPIGAGTTTIAYLSDACRLVDAKALADGGRVDVVGETASVRAIVNLVEPGGALGDHEIGLSREGFELLGLDAGTLVSVHRTPSPKSREILRRKIAGRHLGSADYETLFRDIVDGRYTNRETAAFLVKTVQSLDDDEVVAVARARCAFSPRIDWEAPVVVDKHSLGGVPGSRITLIVVPIVAACGLVIPKTSSRAITSASGTADVMEALCRIDLGPADVRRVVGETGGCIAWNGRLNHSVLDDIVNAITRPLALDSNHWSVASIMSKKFTAGSTHVVIDMPFGPRAKLKTEADALELGRIFELTGAGLGLTVRAFATDGSNAIGNGIGPALELRDVLKVLENAPDAPADLREKALFFASEVLSFAPGAGSLADCRARAEAVLASGAAREKLSAIASAQGARPIVRPGSLHHTVRARTAGAIARADGWHLAGIARTAGAPHDKSAGVDLHVRPGVSVARGEALYTIHASDIAAMERAVARAEAETGFTLVRDGAASPEPARKAS</sequence>
<dbReference type="SUPFAM" id="SSF47648">
    <property type="entry name" value="Nucleoside phosphorylase/phosphoribosyltransferase N-terminal domain"/>
    <property type="match status" value="1"/>
</dbReference>
<keyword evidence="6" id="KW-0328">Glycosyltransferase</keyword>
<dbReference type="Gene3D" id="3.90.1170.30">
    <property type="entry name" value="Pyrimidine nucleoside phosphorylase-like, C-terminal domain"/>
    <property type="match status" value="1"/>
</dbReference>
<evidence type="ECO:0000256" key="3">
    <source>
        <dbReference type="ARBA" id="ARBA00005069"/>
    </source>
</evidence>
<dbReference type="InterPro" id="IPR013102">
    <property type="entry name" value="PYNP_C"/>
</dbReference>
<dbReference type="InterPro" id="IPR008145">
    <property type="entry name" value="GK/Ca_channel_bsu"/>
</dbReference>
<keyword evidence="9 11" id="KW-0067">ATP-binding</keyword>
<evidence type="ECO:0000256" key="8">
    <source>
        <dbReference type="ARBA" id="ARBA00022741"/>
    </source>
</evidence>
<comment type="function">
    <text evidence="2 11">Catalyzes the phosphorylation of ribose 1,5-bisphosphate to 5-phospho-D-ribosyl alpha-1-diphosphate (PRPP).</text>
</comment>
<dbReference type="HAMAP" id="MF_00836">
    <property type="entry name" value="PhnN"/>
    <property type="match status" value="1"/>
</dbReference>
<organism evidence="14 15">
    <name type="scientific">Acuticoccus mangrovi</name>
    <dbReference type="NCBI Taxonomy" id="2796142"/>
    <lineage>
        <taxon>Bacteria</taxon>
        <taxon>Pseudomonadati</taxon>
        <taxon>Pseudomonadota</taxon>
        <taxon>Alphaproteobacteria</taxon>
        <taxon>Hyphomicrobiales</taxon>
        <taxon>Amorphaceae</taxon>
        <taxon>Acuticoccus</taxon>
    </lineage>
</organism>